<dbReference type="Pfam" id="PF01380">
    <property type="entry name" value="SIS"/>
    <property type="match status" value="1"/>
</dbReference>
<evidence type="ECO:0000313" key="4">
    <source>
        <dbReference type="EMBL" id="POP48493.1"/>
    </source>
</evidence>
<reference evidence="5 6" key="1">
    <citation type="submission" date="2018-01" db="EMBL/GenBank/DDBJ databases">
        <title>Superficieibacter electus gen. nov., sp. nov., an extended-spectrum beta-lactamase possessing member of the Enterobacteriaceae family, isolated from intensive care unit surfaces.</title>
        <authorList>
            <person name="Potter R.F."/>
            <person name="D'Souza A.W."/>
        </authorList>
    </citation>
    <scope>NUCLEOTIDE SEQUENCE [LARGE SCALE GENOMIC DNA]</scope>
    <source>
        <strain evidence="4 6">BP-1</strain>
        <strain evidence="3 5">BP-2</strain>
    </source>
</reference>
<evidence type="ECO:0000313" key="5">
    <source>
        <dbReference type="Proteomes" id="UP000237073"/>
    </source>
</evidence>
<dbReference type="GO" id="GO:0016853">
    <property type="term" value="F:isomerase activity"/>
    <property type="evidence" value="ECO:0007669"/>
    <property type="project" value="UniProtKB-KW"/>
</dbReference>
<comment type="similarity">
    <text evidence="1">Belongs to the SIS family. PHI subfamily.</text>
</comment>
<dbReference type="EMBL" id="PQGD01000009">
    <property type="protein sequence ID" value="POP48493.1"/>
    <property type="molecule type" value="Genomic_DNA"/>
</dbReference>
<dbReference type="GO" id="GO:1901135">
    <property type="term" value="P:carbohydrate derivative metabolic process"/>
    <property type="evidence" value="ECO:0007669"/>
    <property type="project" value="InterPro"/>
</dbReference>
<accession>A0A2P5GPJ5</accession>
<dbReference type="InterPro" id="IPR017552">
    <property type="entry name" value="PHI/rmpB"/>
</dbReference>
<protein>
    <submittedName>
        <fullName evidence="4">Sugar isomerase</fullName>
    </submittedName>
</protein>
<evidence type="ECO:0000313" key="6">
    <source>
        <dbReference type="Proteomes" id="UP000247005"/>
    </source>
</evidence>
<name>A0A2P5GPJ5_9ENTR</name>
<evidence type="ECO:0000313" key="3">
    <source>
        <dbReference type="EMBL" id="POP45209.1"/>
    </source>
</evidence>
<proteinExistence type="inferred from homology"/>
<dbReference type="OrthoDB" id="9797832at2"/>
<dbReference type="Proteomes" id="UP000237073">
    <property type="component" value="Unassembled WGS sequence"/>
</dbReference>
<dbReference type="PROSITE" id="PS51464">
    <property type="entry name" value="SIS"/>
    <property type="match status" value="1"/>
</dbReference>
<dbReference type="AlphaFoldDB" id="A0A2P5GPJ5"/>
<dbReference type="PANTHER" id="PTHR43443:SF1">
    <property type="entry name" value="3-HEXULOSE-6-PHOSPHATE ISOMERASE"/>
    <property type="match status" value="1"/>
</dbReference>
<keyword evidence="4" id="KW-0413">Isomerase</keyword>
<organism evidence="4 6">
    <name type="scientific">Superficieibacter electus</name>
    <dbReference type="NCBI Taxonomy" id="2022662"/>
    <lineage>
        <taxon>Bacteria</taxon>
        <taxon>Pseudomonadati</taxon>
        <taxon>Pseudomonadota</taxon>
        <taxon>Gammaproteobacteria</taxon>
        <taxon>Enterobacterales</taxon>
        <taxon>Enterobacteriaceae</taxon>
        <taxon>Superficieibacter</taxon>
    </lineage>
</organism>
<dbReference type="NCBIfam" id="TIGR03127">
    <property type="entry name" value="RuMP_HxlB"/>
    <property type="match status" value="1"/>
</dbReference>
<dbReference type="SUPFAM" id="SSF53697">
    <property type="entry name" value="SIS domain"/>
    <property type="match status" value="1"/>
</dbReference>
<dbReference type="InterPro" id="IPR046348">
    <property type="entry name" value="SIS_dom_sf"/>
</dbReference>
<evidence type="ECO:0000256" key="1">
    <source>
        <dbReference type="ARBA" id="ARBA00009235"/>
    </source>
</evidence>
<dbReference type="RefSeq" id="WP_103675829.1">
    <property type="nucleotide sequence ID" value="NZ_PQGD01000009.1"/>
</dbReference>
<dbReference type="PANTHER" id="PTHR43443">
    <property type="entry name" value="3-HEXULOSE-6-PHOSPHATE ISOMERASE"/>
    <property type="match status" value="1"/>
</dbReference>
<gene>
    <name evidence="4" type="ORF">CHU32_12370</name>
    <name evidence="3" type="ORF">CHU33_09440</name>
</gene>
<dbReference type="EMBL" id="PQGE01000007">
    <property type="protein sequence ID" value="POP45209.1"/>
    <property type="molecule type" value="Genomic_DNA"/>
</dbReference>
<sequence length="185" mass="20401">MNYQINKSHVINELNTTLDNVSSQSVEQLLEMIESADRVFFVGVGRVLLSLQAMAKRLAHLGIQTCIVGQITEPAITANDLLIVGSGSGESMFPLGIARKAKTFHARVAHIGANPQSSMKDVSDLFIRIPVKTKLNLPSETPSIQPMTSLFEQSLLLLGDILALLLIEKRHINMESLWQFHANLE</sequence>
<dbReference type="InterPro" id="IPR001347">
    <property type="entry name" value="SIS_dom"/>
</dbReference>
<feature type="domain" description="SIS" evidence="2">
    <location>
        <begin position="29"/>
        <end position="172"/>
    </location>
</feature>
<keyword evidence="5" id="KW-1185">Reference proteome</keyword>
<dbReference type="Gene3D" id="3.40.50.10490">
    <property type="entry name" value="Glucose-6-phosphate isomerase like protein, domain 1"/>
    <property type="match status" value="1"/>
</dbReference>
<comment type="caution">
    <text evidence="4">The sequence shown here is derived from an EMBL/GenBank/DDBJ whole genome shotgun (WGS) entry which is preliminary data.</text>
</comment>
<evidence type="ECO:0000259" key="2">
    <source>
        <dbReference type="PROSITE" id="PS51464"/>
    </source>
</evidence>
<dbReference type="Proteomes" id="UP000247005">
    <property type="component" value="Unassembled WGS sequence"/>
</dbReference>
<dbReference type="GO" id="GO:0097367">
    <property type="term" value="F:carbohydrate derivative binding"/>
    <property type="evidence" value="ECO:0007669"/>
    <property type="project" value="InterPro"/>
</dbReference>